<dbReference type="EMBL" id="CABFVH010000032">
    <property type="protein sequence ID" value="VUF14374.1"/>
    <property type="molecule type" value="Genomic_DNA"/>
</dbReference>
<keyword evidence="1" id="KW-1133">Transmembrane helix</keyword>
<reference evidence="3" key="2">
    <citation type="journal article" date="2021" name="Front. Microbiol.">
        <title>Comprehensive Comparative Genomics and Phenotyping of Methylobacterium Species.</title>
        <authorList>
            <person name="Alessa O."/>
            <person name="Ogura Y."/>
            <person name="Fujitani Y."/>
            <person name="Takami H."/>
            <person name="Hayashi T."/>
            <person name="Sahin N."/>
            <person name="Tani A."/>
        </authorList>
    </citation>
    <scope>NUCLEOTIDE SEQUENCE</scope>
    <source>
        <strain evidence="3">DSM 22415</strain>
    </source>
</reference>
<dbReference type="Proteomes" id="UP000401717">
    <property type="component" value="Unassembled WGS sequence"/>
</dbReference>
<proteinExistence type="predicted"/>
<name>A0A564G2R1_9HYPH</name>
<dbReference type="OrthoDB" id="8002963at2"/>
<dbReference type="EMBL" id="BPQI01000059">
    <property type="protein sequence ID" value="GJD56368.1"/>
    <property type="molecule type" value="Genomic_DNA"/>
</dbReference>
<sequence length="155" mass="16042">MTRPAPGPTGGAGAASRRSIGRRLLADRSGATAVEFAVLAPCLIFLVFTVLVFGLAFWTRNALTETSVETARCIAIGSPDCATVGSGCPSSVAGACYFQKLAALRGLPGMRATNVTVNSRGLCGTVSCTIVSASYPFELQGYVYTLNTSGHFPNL</sequence>
<feature type="transmembrane region" description="Helical" evidence="1">
    <location>
        <begin position="36"/>
        <end position="58"/>
    </location>
</feature>
<evidence type="ECO:0000259" key="2">
    <source>
        <dbReference type="Pfam" id="PF07811"/>
    </source>
</evidence>
<dbReference type="InterPro" id="IPR012495">
    <property type="entry name" value="TadE-like_dom"/>
</dbReference>
<protein>
    <recommendedName>
        <fullName evidence="2">TadE-like domain-containing protein</fullName>
    </recommendedName>
</protein>
<accession>A0A564G2R1</accession>
<dbReference type="Pfam" id="PF07811">
    <property type="entry name" value="TadE"/>
    <property type="match status" value="1"/>
</dbReference>
<evidence type="ECO:0000313" key="3">
    <source>
        <dbReference type="EMBL" id="GJD56368.1"/>
    </source>
</evidence>
<keyword evidence="1" id="KW-0472">Membrane</keyword>
<dbReference type="RefSeq" id="WP_144766744.1">
    <property type="nucleotide sequence ID" value="NZ_BPQI01000059.1"/>
</dbReference>
<feature type="domain" description="TadE-like" evidence="2">
    <location>
        <begin position="30"/>
        <end position="72"/>
    </location>
</feature>
<dbReference type="AlphaFoldDB" id="A0A564G2R1"/>
<keyword evidence="1" id="KW-0812">Transmembrane</keyword>
<reference evidence="3" key="3">
    <citation type="submission" date="2021-08" db="EMBL/GenBank/DDBJ databases">
        <authorList>
            <person name="Tani A."/>
            <person name="Ola A."/>
            <person name="Ogura Y."/>
            <person name="Katsura K."/>
            <person name="Hayashi T."/>
        </authorList>
    </citation>
    <scope>NUCLEOTIDE SEQUENCE</scope>
    <source>
        <strain evidence="3">DSM 22415</strain>
    </source>
</reference>
<reference evidence="4 5" key="1">
    <citation type="submission" date="2019-06" db="EMBL/GenBank/DDBJ databases">
        <authorList>
            <person name="Rodrigo-Torres L."/>
            <person name="Arahal R. D."/>
            <person name="Lucena T."/>
        </authorList>
    </citation>
    <scope>NUCLEOTIDE SEQUENCE [LARGE SCALE GENOMIC DNA]</scope>
    <source>
        <strain evidence="4 5">SW08-7</strain>
    </source>
</reference>
<evidence type="ECO:0000313" key="4">
    <source>
        <dbReference type="EMBL" id="VUF14374.1"/>
    </source>
</evidence>
<gene>
    <name evidence="3" type="ORF">IFDJLNFL_2263</name>
    <name evidence="4" type="ORF">MTDSW087_04094</name>
</gene>
<evidence type="ECO:0000256" key="1">
    <source>
        <dbReference type="SAM" id="Phobius"/>
    </source>
</evidence>
<evidence type="ECO:0000313" key="5">
    <source>
        <dbReference type="Proteomes" id="UP000401717"/>
    </source>
</evidence>
<keyword evidence="6" id="KW-1185">Reference proteome</keyword>
<evidence type="ECO:0000313" key="6">
    <source>
        <dbReference type="Proteomes" id="UP001055303"/>
    </source>
</evidence>
<dbReference type="Proteomes" id="UP001055303">
    <property type="component" value="Unassembled WGS sequence"/>
</dbReference>
<organism evidence="4 5">
    <name type="scientific">Methylobacterium dankookense</name>
    <dbReference type="NCBI Taxonomy" id="560405"/>
    <lineage>
        <taxon>Bacteria</taxon>
        <taxon>Pseudomonadati</taxon>
        <taxon>Pseudomonadota</taxon>
        <taxon>Alphaproteobacteria</taxon>
        <taxon>Hyphomicrobiales</taxon>
        <taxon>Methylobacteriaceae</taxon>
        <taxon>Methylobacterium</taxon>
    </lineage>
</organism>